<keyword evidence="1 3" id="KW-0597">Phosphoprotein</keyword>
<reference evidence="5 6" key="1">
    <citation type="submission" date="2009-06" db="EMBL/GenBank/DDBJ databases">
        <title>Complete sequence of Desulfovibrio salexigens DSM 2638.</title>
        <authorList>
            <consortium name="US DOE Joint Genome Institute"/>
            <person name="Lucas S."/>
            <person name="Copeland A."/>
            <person name="Lapidus A."/>
            <person name="Glavina del Rio T."/>
            <person name="Tice H."/>
            <person name="Bruce D."/>
            <person name="Goodwin L."/>
            <person name="Pitluck S."/>
            <person name="Munk A.C."/>
            <person name="Brettin T."/>
            <person name="Detter J.C."/>
            <person name="Han C."/>
            <person name="Tapia R."/>
            <person name="Larimer F."/>
            <person name="Land M."/>
            <person name="Hauser L."/>
            <person name="Kyrpides N."/>
            <person name="Anderson I."/>
            <person name="Wall J.D."/>
            <person name="Arkin A.P."/>
            <person name="Dehal P."/>
            <person name="Chivian D."/>
            <person name="Giles B."/>
            <person name="Hazen T.C."/>
        </authorList>
    </citation>
    <scope>NUCLEOTIDE SEQUENCE [LARGE SCALE GENOMIC DNA]</scope>
    <source>
        <strain evidence="6">ATCC 14822 / DSM 2638 / NCIMB 8403 / VKM B-1763</strain>
    </source>
</reference>
<dbReference type="Proteomes" id="UP000002601">
    <property type="component" value="Chromosome"/>
</dbReference>
<dbReference type="AlphaFoldDB" id="C6BUB5"/>
<dbReference type="STRING" id="526222.Desal_1863"/>
<keyword evidence="2" id="KW-0902">Two-component regulatory system</keyword>
<dbReference type="InterPro" id="IPR001789">
    <property type="entry name" value="Sig_transdc_resp-reg_receiver"/>
</dbReference>
<dbReference type="EMBL" id="CP001649">
    <property type="protein sequence ID" value="ACS79924.1"/>
    <property type="molecule type" value="Genomic_DNA"/>
</dbReference>
<dbReference type="eggNOG" id="COG2204">
    <property type="taxonomic scope" value="Bacteria"/>
</dbReference>
<gene>
    <name evidence="5" type="ordered locus">Desal_1863</name>
</gene>
<dbReference type="PROSITE" id="PS50110">
    <property type="entry name" value="RESPONSE_REGULATORY"/>
    <property type="match status" value="1"/>
</dbReference>
<evidence type="ECO:0000313" key="5">
    <source>
        <dbReference type="EMBL" id="ACS79924.1"/>
    </source>
</evidence>
<dbReference type="HOGENOM" id="CLU_000445_69_8_7"/>
<dbReference type="GO" id="GO:0000160">
    <property type="term" value="P:phosphorelay signal transduction system"/>
    <property type="evidence" value="ECO:0007669"/>
    <property type="project" value="UniProtKB-KW"/>
</dbReference>
<evidence type="ECO:0000256" key="3">
    <source>
        <dbReference type="PROSITE-ProRule" id="PRU00169"/>
    </source>
</evidence>
<sequence length="127" mass="14298">MKSIHVLLVDDENDFLIAYKRRLIRRNVEVSVASSGLAALRMVEDADFDAIVLDILMPEMNGIETLKRLRAVKPEIPVIILTGHANMEALSQVSGGGAFDYLLKPVSTEELYFKIMDAVREARIRIR</sequence>
<dbReference type="RefSeq" id="WP_015851740.1">
    <property type="nucleotide sequence ID" value="NC_012881.1"/>
</dbReference>
<organism evidence="5 6">
    <name type="scientific">Maridesulfovibrio salexigens (strain ATCC 14822 / DSM 2638 / NCIMB 8403 / VKM B-1763)</name>
    <name type="common">Desulfovibrio salexigens</name>
    <dbReference type="NCBI Taxonomy" id="526222"/>
    <lineage>
        <taxon>Bacteria</taxon>
        <taxon>Pseudomonadati</taxon>
        <taxon>Thermodesulfobacteriota</taxon>
        <taxon>Desulfovibrionia</taxon>
        <taxon>Desulfovibrionales</taxon>
        <taxon>Desulfovibrionaceae</taxon>
        <taxon>Maridesulfovibrio</taxon>
    </lineage>
</organism>
<evidence type="ECO:0000313" key="6">
    <source>
        <dbReference type="Proteomes" id="UP000002601"/>
    </source>
</evidence>
<dbReference type="PANTHER" id="PTHR44591:SF14">
    <property type="entry name" value="PROTEIN PILG"/>
    <property type="match status" value="1"/>
</dbReference>
<evidence type="ECO:0000256" key="2">
    <source>
        <dbReference type="ARBA" id="ARBA00023012"/>
    </source>
</evidence>
<feature type="modified residue" description="4-aspartylphosphate" evidence="3">
    <location>
        <position position="54"/>
    </location>
</feature>
<accession>C6BUB5</accession>
<dbReference type="PANTHER" id="PTHR44591">
    <property type="entry name" value="STRESS RESPONSE REGULATOR PROTEIN 1"/>
    <property type="match status" value="1"/>
</dbReference>
<dbReference type="KEGG" id="dsa:Desal_1863"/>
<dbReference type="CDD" id="cd00156">
    <property type="entry name" value="REC"/>
    <property type="match status" value="1"/>
</dbReference>
<dbReference type="InterPro" id="IPR011006">
    <property type="entry name" value="CheY-like_superfamily"/>
</dbReference>
<name>C6BUB5_MARSD</name>
<dbReference type="SUPFAM" id="SSF52172">
    <property type="entry name" value="CheY-like"/>
    <property type="match status" value="1"/>
</dbReference>
<dbReference type="Gene3D" id="3.40.50.2300">
    <property type="match status" value="1"/>
</dbReference>
<keyword evidence="6" id="KW-1185">Reference proteome</keyword>
<feature type="domain" description="Response regulatory" evidence="4">
    <location>
        <begin position="5"/>
        <end position="119"/>
    </location>
</feature>
<evidence type="ECO:0000259" key="4">
    <source>
        <dbReference type="PROSITE" id="PS50110"/>
    </source>
</evidence>
<protein>
    <submittedName>
        <fullName evidence="5">Response regulator receiver protein</fullName>
    </submittedName>
</protein>
<proteinExistence type="predicted"/>
<evidence type="ECO:0000256" key="1">
    <source>
        <dbReference type="ARBA" id="ARBA00022553"/>
    </source>
</evidence>
<dbReference type="Pfam" id="PF00072">
    <property type="entry name" value="Response_reg"/>
    <property type="match status" value="1"/>
</dbReference>
<dbReference type="SMART" id="SM00448">
    <property type="entry name" value="REC"/>
    <property type="match status" value="1"/>
</dbReference>
<dbReference type="InterPro" id="IPR050595">
    <property type="entry name" value="Bact_response_regulator"/>
</dbReference>